<dbReference type="GeneID" id="28541973"/>
<sequence>MKINRKLLFFPVVALGIFTLVLVTKLRPSAEVKPLEDRSKIVKVISLEQKGVAPLVIGFGKINPKFEWKAIAEVSGKVVYRHPDLNKGNVLVAGTEVLRIDPLDYELKLAQAEADLSSSKTQLAKVDLEEKNIRNTLKIEKNRLAISKKEVSRKINLQKKGLTSQSDLDQQNQSYLAQQKVVLDIQNQILLLPDERKVAQAMVKVNQAKLEEAQRSLEKTSITLPTDVRISDVDIEVDQVVNLQQTMFIAHGIKTMEMEAQISIHDMQTLAQSVKSFELGEQGIPNIDSLPLIANIQLSSGRFNAEWQAKVVRISETVDPNQATVGVILEIEQNYRDLKPNSLPPLVNGMFVKAIIEGEASLQWTIPESALHGDKIYLLDKQNKLVILPVNIEYRRDNNVIISGDIEQDDRLILNDLLPAINGMQLRLLDPKKDQEPAK</sequence>
<dbReference type="Gene3D" id="2.40.420.20">
    <property type="match status" value="1"/>
</dbReference>
<dbReference type="Proteomes" id="UP000032427">
    <property type="component" value="Chromosome 1"/>
</dbReference>
<dbReference type="AlphaFoldDB" id="A0A090IPI3"/>
<reference evidence="2" key="1">
    <citation type="submission" date="2014-09" db="EMBL/GenBank/DDBJ databases">
        <authorList>
            <person name="Hjerde E."/>
        </authorList>
    </citation>
    <scope>NUCLEOTIDE SEQUENCE [LARGE SCALE GENOMIC DNA]</scope>
    <source>
        <strain evidence="2">06/09/139</strain>
    </source>
</reference>
<dbReference type="KEGG" id="awd:AWOD_I_2382"/>
<dbReference type="PANTHER" id="PTHR30469:SF12">
    <property type="entry name" value="MULTIDRUG RESISTANCE PROTEIN MDTA"/>
    <property type="match status" value="1"/>
</dbReference>
<name>A0A090IPI3_9GAMM</name>
<dbReference type="GO" id="GO:1990281">
    <property type="term" value="C:efflux pump complex"/>
    <property type="evidence" value="ECO:0007669"/>
    <property type="project" value="TreeGrafter"/>
</dbReference>
<dbReference type="HOGENOM" id="CLU_018816_18_1_6"/>
<accession>A0A090IPI3</accession>
<keyword evidence="2" id="KW-1185">Reference proteome</keyword>
<dbReference type="Gene3D" id="2.40.50.100">
    <property type="match status" value="1"/>
</dbReference>
<gene>
    <name evidence="1" type="ORF">AWOD_I_2382</name>
</gene>
<proteinExistence type="predicted"/>
<protein>
    <submittedName>
        <fullName evidence="1">Putative membrane protein</fullName>
    </submittedName>
</protein>
<organism evidence="1 2">
    <name type="scientific">Aliivibrio wodanis</name>
    <dbReference type="NCBI Taxonomy" id="80852"/>
    <lineage>
        <taxon>Bacteria</taxon>
        <taxon>Pseudomonadati</taxon>
        <taxon>Pseudomonadota</taxon>
        <taxon>Gammaproteobacteria</taxon>
        <taxon>Vibrionales</taxon>
        <taxon>Vibrionaceae</taxon>
        <taxon>Aliivibrio</taxon>
    </lineage>
</organism>
<dbReference type="GO" id="GO:0015562">
    <property type="term" value="F:efflux transmembrane transporter activity"/>
    <property type="evidence" value="ECO:0007669"/>
    <property type="project" value="TreeGrafter"/>
</dbReference>
<dbReference type="OrthoDB" id="5645220at2"/>
<dbReference type="Gene3D" id="1.10.287.470">
    <property type="entry name" value="Helix hairpin bin"/>
    <property type="match status" value="1"/>
</dbReference>
<evidence type="ECO:0000313" key="2">
    <source>
        <dbReference type="Proteomes" id="UP000032427"/>
    </source>
</evidence>
<dbReference type="PANTHER" id="PTHR30469">
    <property type="entry name" value="MULTIDRUG RESISTANCE PROTEIN MDTA"/>
    <property type="match status" value="1"/>
</dbReference>
<dbReference type="SUPFAM" id="SSF111369">
    <property type="entry name" value="HlyD-like secretion proteins"/>
    <property type="match status" value="1"/>
</dbReference>
<dbReference type="EMBL" id="LN554846">
    <property type="protein sequence ID" value="CED72437.1"/>
    <property type="molecule type" value="Genomic_DNA"/>
</dbReference>
<dbReference type="STRING" id="80852.AWOD_I_2382"/>
<dbReference type="PATRIC" id="fig|80852.17.peg.2465"/>
<evidence type="ECO:0000313" key="1">
    <source>
        <dbReference type="EMBL" id="CED72437.1"/>
    </source>
</evidence>
<dbReference type="Gene3D" id="2.40.30.170">
    <property type="match status" value="1"/>
</dbReference>